<evidence type="ECO:0000313" key="2">
    <source>
        <dbReference type="Proteomes" id="UP000466794"/>
    </source>
</evidence>
<comment type="caution">
    <text evidence="1">The sequence shown here is derived from an EMBL/GenBank/DDBJ whole genome shotgun (WGS) entry which is preliminary data.</text>
</comment>
<evidence type="ECO:0000313" key="1">
    <source>
        <dbReference type="EMBL" id="MVU77338.1"/>
    </source>
</evidence>
<reference evidence="1 2" key="1">
    <citation type="submission" date="2019-12" db="EMBL/GenBank/DDBJ databases">
        <title>Nocardia sp. nov. ET3-3 isolated from soil.</title>
        <authorList>
            <person name="Kanchanasin P."/>
            <person name="Tanasupawat S."/>
            <person name="Yuki M."/>
            <person name="Kudo T."/>
        </authorList>
    </citation>
    <scope>NUCLEOTIDE SEQUENCE [LARGE SCALE GENOMIC DNA]</scope>
    <source>
        <strain evidence="1 2">ET3-3</strain>
    </source>
</reference>
<proteinExistence type="predicted"/>
<dbReference type="Proteomes" id="UP000466794">
    <property type="component" value="Unassembled WGS sequence"/>
</dbReference>
<keyword evidence="2" id="KW-1185">Reference proteome</keyword>
<gene>
    <name evidence="1" type="ORF">GPX89_08770</name>
</gene>
<organism evidence="1 2">
    <name type="scientific">Nocardia terrae</name>
    <dbReference type="NCBI Taxonomy" id="2675851"/>
    <lineage>
        <taxon>Bacteria</taxon>
        <taxon>Bacillati</taxon>
        <taxon>Actinomycetota</taxon>
        <taxon>Actinomycetes</taxon>
        <taxon>Mycobacteriales</taxon>
        <taxon>Nocardiaceae</taxon>
        <taxon>Nocardia</taxon>
    </lineage>
</organism>
<protein>
    <submittedName>
        <fullName evidence="1">Uncharacterized protein</fullName>
    </submittedName>
</protein>
<dbReference type="RefSeq" id="WP_157386697.1">
    <property type="nucleotide sequence ID" value="NZ_WRPP01000001.1"/>
</dbReference>
<sequence>MTCFLDGYDYAARRSGGRGLEGFRDWLLADHLRRQSSFGWSGLIAQIALPEWDFVTDLTPEQETHLLDVLFDLLDRYFAECEASAELPL</sequence>
<accession>A0A7K1UU18</accession>
<name>A0A7K1UU18_9NOCA</name>
<dbReference type="AlphaFoldDB" id="A0A7K1UU18"/>
<dbReference type="EMBL" id="WRPP01000001">
    <property type="protein sequence ID" value="MVU77338.1"/>
    <property type="molecule type" value="Genomic_DNA"/>
</dbReference>